<name>A0AAV1SEZ6_9ROSI</name>
<evidence type="ECO:0000256" key="1">
    <source>
        <dbReference type="ARBA" id="ARBA00004370"/>
    </source>
</evidence>
<dbReference type="Pfam" id="PF25440">
    <property type="entry name" value="Beta-prop_RIC1_2nd"/>
    <property type="match status" value="1"/>
</dbReference>
<comment type="caution">
    <text evidence="6">The sequence shown here is derived from an EMBL/GenBank/DDBJ whole genome shotgun (WGS) entry which is preliminary data.</text>
</comment>
<reference evidence="6 7" key="1">
    <citation type="submission" date="2024-01" db="EMBL/GenBank/DDBJ databases">
        <authorList>
            <person name="Waweru B."/>
        </authorList>
    </citation>
    <scope>NUCLEOTIDE SEQUENCE [LARGE SCALE GENOMIC DNA]</scope>
</reference>
<feature type="coiled-coil region" evidence="3">
    <location>
        <begin position="48"/>
        <end position="75"/>
    </location>
</feature>
<dbReference type="InterPro" id="IPR015943">
    <property type="entry name" value="WD40/YVTN_repeat-like_dom_sf"/>
</dbReference>
<dbReference type="InterPro" id="IPR009771">
    <property type="entry name" value="RIC1_C"/>
</dbReference>
<keyword evidence="2" id="KW-0472">Membrane</keyword>
<dbReference type="Gene3D" id="2.130.10.10">
    <property type="entry name" value="YVTN repeat-like/Quinoprotein amine dehydrogenase"/>
    <property type="match status" value="1"/>
</dbReference>
<dbReference type="AlphaFoldDB" id="A0AAV1SEZ6"/>
<dbReference type="SUPFAM" id="SSF82171">
    <property type="entry name" value="DPP6 N-terminal domain-like"/>
    <property type="match status" value="1"/>
</dbReference>
<feature type="domain" description="RIC1 C-terminal alpha solenoid region" evidence="5">
    <location>
        <begin position="786"/>
        <end position="919"/>
    </location>
</feature>
<evidence type="ECO:0000256" key="3">
    <source>
        <dbReference type="SAM" id="Coils"/>
    </source>
</evidence>
<dbReference type="InterPro" id="IPR040096">
    <property type="entry name" value="Ric1"/>
</dbReference>
<organism evidence="6 7">
    <name type="scientific">Dovyalis caffra</name>
    <dbReference type="NCBI Taxonomy" id="77055"/>
    <lineage>
        <taxon>Eukaryota</taxon>
        <taxon>Viridiplantae</taxon>
        <taxon>Streptophyta</taxon>
        <taxon>Embryophyta</taxon>
        <taxon>Tracheophyta</taxon>
        <taxon>Spermatophyta</taxon>
        <taxon>Magnoliopsida</taxon>
        <taxon>eudicotyledons</taxon>
        <taxon>Gunneridae</taxon>
        <taxon>Pentapetalae</taxon>
        <taxon>rosids</taxon>
        <taxon>fabids</taxon>
        <taxon>Malpighiales</taxon>
        <taxon>Salicaceae</taxon>
        <taxon>Flacourtieae</taxon>
        <taxon>Dovyalis</taxon>
    </lineage>
</organism>
<dbReference type="PANTHER" id="PTHR22746:SF10">
    <property type="entry name" value="GUANINE NUCLEOTIDE EXCHANGE FACTOR SUBUNIT RIC1"/>
    <property type="match status" value="1"/>
</dbReference>
<dbReference type="EMBL" id="CAWUPB010001173">
    <property type="protein sequence ID" value="CAK7348848.1"/>
    <property type="molecule type" value="Genomic_DNA"/>
</dbReference>
<evidence type="ECO:0000313" key="7">
    <source>
        <dbReference type="Proteomes" id="UP001314170"/>
    </source>
</evidence>
<accession>A0AAV1SEZ6</accession>
<evidence type="ECO:0000259" key="5">
    <source>
        <dbReference type="Pfam" id="PF07064"/>
    </source>
</evidence>
<dbReference type="FunFam" id="2.130.10.10:FF:001743">
    <property type="entry name" value="Protein RIC1 like"/>
    <property type="match status" value="1"/>
</dbReference>
<dbReference type="GO" id="GO:0000139">
    <property type="term" value="C:Golgi membrane"/>
    <property type="evidence" value="ECO:0007669"/>
    <property type="project" value="TreeGrafter"/>
</dbReference>
<dbReference type="GO" id="GO:0042147">
    <property type="term" value="P:retrograde transport, endosome to Golgi"/>
    <property type="evidence" value="ECO:0007669"/>
    <property type="project" value="TreeGrafter"/>
</dbReference>
<comment type="subcellular location">
    <subcellularLocation>
        <location evidence="1">Membrane</location>
    </subcellularLocation>
</comment>
<dbReference type="GO" id="GO:0005829">
    <property type="term" value="C:cytosol"/>
    <property type="evidence" value="ECO:0007669"/>
    <property type="project" value="TreeGrafter"/>
</dbReference>
<evidence type="ECO:0000256" key="2">
    <source>
        <dbReference type="ARBA" id="ARBA00023136"/>
    </source>
</evidence>
<protein>
    <recommendedName>
        <fullName evidence="5">RIC1 C-terminal alpha solenoid region domain-containing protein</fullName>
    </recommendedName>
</protein>
<sequence length="1115" mass="125412">MYMAYGWPQVIPLEQGLCPSSQQHIIYFKVINRLFLVVSPSHLELWSSSQHKVRLGKYKRNAESLEREGENLQAAWSPDAKLIAILEQFCKRQQTSITRTFQWIFIQYLLEGEFYGAFELDPCSRDSSDASVSPHSLGNGVASGRAPAGSVSNHNITRNTAIGQLELCLPMRLLFVLYADGQLVSCSVSKKGLKQVEYIKAEKKLGSGDSVCMSVASDQQILAVGTRRGVVELYDPAESASLIRSVSLYDWGYSMDDTGPVSCIAWTPDNSAFAVGWKLRGLTVWSVSGCRLMSTIRQIGLSSASSPKVKPNQDCKYEPLMNGSSLMQWDEYGYKLYVIEEESLERVIAFSFGKCCLSRGVSGMTYVRQVIYGEDRLLVVQSEDTNELKFLHLNLPVSYISQNWPVQHVAASKDGMHLAVAGLHGLILYDIRLKKWRVFGDITQEQKIQCKGLLWLGKIVVVCNYIDSSNMYELLFYPRYHLDQSSLLCRKPLLAKPMVMDVYQDYILVTYRPFDVHIFHVRLLGELTPSSTPDLQLSTVRELSIMTAKSHPAAMRFIPDQLQRELASDNYISSSDLLDREPARCLILRTNGELSLLDLDDGRERELTDSVELFWVICGQSEEKTSLIEEVSWLDYGHRGMQVWYPSPGADPFKQEDFLQLDPELEFDREVYPLGLLPNAGVVVGVSQRMSFSACTEFPCFEPSPQAQTILHCLLRHLLQEVITIKCHELAVWVHLVFCHCGKKGACLYASPVLKQVKGQKRGGFTVSTIISRKASLFPLPGVASFTVFDAEISRQNANKNQISVPKHAGNRTLLEKTCDLIRNFSEYLDVVVSVARKTDGRHWADLFSAAGRSTDVETMISAISPHQPVIAKLEGPAVSQYCALRLLQATLDESLYELAGELVRFLLRSGKEYDQTSNDSERLSPRFLGYFLFRSSYKKPSLDKSTSFKEQSAHVASVKNILESHASYLMSGKELSKLVAFVKGTQFDLVEYLQRERYGSARLENFASGLELIGQKLQMGTLQSRLDAEFLLAHMCSVKFKEWIVVLATLLRRAESHEHASSLCSAHLSFHLLANPLFLQTSLKADLFDFCLKLITSPFGVVWAFAQPERSKML</sequence>
<dbReference type="PANTHER" id="PTHR22746">
    <property type="entry name" value="RAB6A-GEF COMPLEX PARTNER PROTEIN 1"/>
    <property type="match status" value="1"/>
</dbReference>
<evidence type="ECO:0000313" key="6">
    <source>
        <dbReference type="EMBL" id="CAK7348848.1"/>
    </source>
</evidence>
<evidence type="ECO:0000256" key="4">
    <source>
        <dbReference type="SAM" id="MobiDB-lite"/>
    </source>
</evidence>
<dbReference type="Proteomes" id="UP001314170">
    <property type="component" value="Unassembled WGS sequence"/>
</dbReference>
<gene>
    <name evidence="6" type="ORF">DCAF_LOCUS21556</name>
</gene>
<dbReference type="GO" id="GO:0034066">
    <property type="term" value="C:Ric1-Rgp1 guanyl-nucleotide exchange factor complex"/>
    <property type="evidence" value="ECO:0007669"/>
    <property type="project" value="InterPro"/>
</dbReference>
<keyword evidence="7" id="KW-1185">Reference proteome</keyword>
<proteinExistence type="predicted"/>
<dbReference type="GO" id="GO:0006886">
    <property type="term" value="P:intracellular protein transport"/>
    <property type="evidence" value="ECO:0007669"/>
    <property type="project" value="InterPro"/>
</dbReference>
<dbReference type="Pfam" id="PF07064">
    <property type="entry name" value="RIC1"/>
    <property type="match status" value="1"/>
</dbReference>
<feature type="region of interest" description="Disordered" evidence="4">
    <location>
        <begin position="129"/>
        <end position="149"/>
    </location>
</feature>
<keyword evidence="3" id="KW-0175">Coiled coil</keyword>